<dbReference type="EMBL" id="JAPQKQ010000002">
    <property type="protein sequence ID" value="KAJ5207715.1"/>
    <property type="molecule type" value="Genomic_DNA"/>
</dbReference>
<evidence type="ECO:0008006" key="7">
    <source>
        <dbReference type="Google" id="ProtNLM"/>
    </source>
</evidence>
<keyword evidence="2 3" id="KW-0040">ANK repeat</keyword>
<keyword evidence="6" id="KW-1185">Reference proteome</keyword>
<comment type="caution">
    <text evidence="5">The sequence shown here is derived from an EMBL/GenBank/DDBJ whole genome shotgun (WGS) entry which is preliminary data.</text>
</comment>
<dbReference type="Pfam" id="PF12796">
    <property type="entry name" value="Ank_2"/>
    <property type="match status" value="1"/>
</dbReference>
<sequence>MVTGIAARIGMTARVKTASTWSNAFSIEARTCDSLGRTVLQAVFQHCNGTTKLLLETSANTEARDAFDQTPLHMAVSNNWSRALSLLLQHGADPNCKAYTGEAPLHRAIRKTANQSVEDLVKDERTDVDLTNYEGETPLHLAIRYAELPEPESTAERLRRMRRALQMLRKARPDPNMTNKSGDRPLDLAPQRGP</sequence>
<evidence type="ECO:0000256" key="4">
    <source>
        <dbReference type="SAM" id="MobiDB-lite"/>
    </source>
</evidence>
<dbReference type="PROSITE" id="PS50088">
    <property type="entry name" value="ANK_REPEAT"/>
    <property type="match status" value="1"/>
</dbReference>
<evidence type="ECO:0000313" key="6">
    <source>
        <dbReference type="Proteomes" id="UP001150942"/>
    </source>
</evidence>
<evidence type="ECO:0000256" key="3">
    <source>
        <dbReference type="PROSITE-ProRule" id="PRU00023"/>
    </source>
</evidence>
<dbReference type="AlphaFoldDB" id="A0A9W9MUE6"/>
<dbReference type="PROSITE" id="PS50297">
    <property type="entry name" value="ANK_REP_REGION"/>
    <property type="match status" value="1"/>
</dbReference>
<dbReference type="Proteomes" id="UP001150942">
    <property type="component" value="Unassembled WGS sequence"/>
</dbReference>
<dbReference type="OrthoDB" id="366390at2759"/>
<organism evidence="5 6">
    <name type="scientific">Penicillium cf. viridicatum</name>
    <dbReference type="NCBI Taxonomy" id="2972119"/>
    <lineage>
        <taxon>Eukaryota</taxon>
        <taxon>Fungi</taxon>
        <taxon>Dikarya</taxon>
        <taxon>Ascomycota</taxon>
        <taxon>Pezizomycotina</taxon>
        <taxon>Eurotiomycetes</taxon>
        <taxon>Eurotiomycetidae</taxon>
        <taxon>Eurotiales</taxon>
        <taxon>Aspergillaceae</taxon>
        <taxon>Penicillium</taxon>
    </lineage>
</organism>
<dbReference type="InterPro" id="IPR002110">
    <property type="entry name" value="Ankyrin_rpt"/>
</dbReference>
<protein>
    <recommendedName>
        <fullName evidence="7">Ankyrin repeat protein</fullName>
    </recommendedName>
</protein>
<dbReference type="SUPFAM" id="SSF48403">
    <property type="entry name" value="Ankyrin repeat"/>
    <property type="match status" value="1"/>
</dbReference>
<reference evidence="5" key="2">
    <citation type="journal article" date="2023" name="IMA Fungus">
        <title>Comparative genomic study of the Penicillium genus elucidates a diverse pangenome and 15 lateral gene transfer events.</title>
        <authorList>
            <person name="Petersen C."/>
            <person name="Sorensen T."/>
            <person name="Nielsen M.R."/>
            <person name="Sondergaard T.E."/>
            <person name="Sorensen J.L."/>
            <person name="Fitzpatrick D.A."/>
            <person name="Frisvad J.C."/>
            <person name="Nielsen K.L."/>
        </authorList>
    </citation>
    <scope>NUCLEOTIDE SEQUENCE</scope>
    <source>
        <strain evidence="5">IBT 20477</strain>
    </source>
</reference>
<keyword evidence="1" id="KW-0677">Repeat</keyword>
<evidence type="ECO:0000256" key="2">
    <source>
        <dbReference type="ARBA" id="ARBA00023043"/>
    </source>
</evidence>
<dbReference type="Gene3D" id="1.25.40.20">
    <property type="entry name" value="Ankyrin repeat-containing domain"/>
    <property type="match status" value="1"/>
</dbReference>
<feature type="region of interest" description="Disordered" evidence="4">
    <location>
        <begin position="168"/>
        <end position="194"/>
    </location>
</feature>
<dbReference type="InterPro" id="IPR036770">
    <property type="entry name" value="Ankyrin_rpt-contain_sf"/>
</dbReference>
<accession>A0A9W9MUE6</accession>
<gene>
    <name evidence="5" type="ORF">N7449_002094</name>
</gene>
<evidence type="ECO:0000256" key="1">
    <source>
        <dbReference type="ARBA" id="ARBA00022737"/>
    </source>
</evidence>
<dbReference type="SMART" id="SM00248">
    <property type="entry name" value="ANK"/>
    <property type="match status" value="3"/>
</dbReference>
<feature type="repeat" description="ANK" evidence="3">
    <location>
        <begin position="67"/>
        <end position="99"/>
    </location>
</feature>
<reference evidence="5" key="1">
    <citation type="submission" date="2022-11" db="EMBL/GenBank/DDBJ databases">
        <authorList>
            <person name="Petersen C."/>
        </authorList>
    </citation>
    <scope>NUCLEOTIDE SEQUENCE</scope>
    <source>
        <strain evidence="5">IBT 20477</strain>
    </source>
</reference>
<name>A0A9W9MUE6_9EURO</name>
<dbReference type="InterPro" id="IPR050776">
    <property type="entry name" value="Ank_Repeat/CDKN_Inhibitor"/>
</dbReference>
<dbReference type="PANTHER" id="PTHR24201">
    <property type="entry name" value="ANK_REP_REGION DOMAIN-CONTAINING PROTEIN"/>
    <property type="match status" value="1"/>
</dbReference>
<evidence type="ECO:0000313" key="5">
    <source>
        <dbReference type="EMBL" id="KAJ5207715.1"/>
    </source>
</evidence>
<proteinExistence type="predicted"/>